<organism evidence="2 3">
    <name type="scientific">Syntrophus gentianae</name>
    <dbReference type="NCBI Taxonomy" id="43775"/>
    <lineage>
        <taxon>Bacteria</taxon>
        <taxon>Pseudomonadati</taxon>
        <taxon>Thermodesulfobacteriota</taxon>
        <taxon>Syntrophia</taxon>
        <taxon>Syntrophales</taxon>
        <taxon>Syntrophaceae</taxon>
        <taxon>Syntrophus</taxon>
    </lineage>
</organism>
<gene>
    <name evidence="2" type="ORF">SAMN04489760_10563</name>
</gene>
<dbReference type="Pfam" id="PF11159">
    <property type="entry name" value="DUF2939"/>
    <property type="match status" value="1"/>
</dbReference>
<name>A0A1H7W0G1_9BACT</name>
<evidence type="ECO:0000256" key="1">
    <source>
        <dbReference type="SAM" id="MobiDB-lite"/>
    </source>
</evidence>
<feature type="region of interest" description="Disordered" evidence="1">
    <location>
        <begin position="106"/>
        <end position="126"/>
    </location>
</feature>
<accession>A0A1H7W0G1</accession>
<sequence length="177" mass="19498">MKKIAGLILLVLIAVGLYAAAGPYIAMYSIKTGVEKSDPEKISRYVDFPVLRANLKEQLHSRILSGKALDSEDNPVARASKRLVSKMADGMVDALVTPDGLTKLVEGEQRKQSSKPDASSSSGEGKSRFLQNASFHYDSLSKFSVRTKDDKNREIRFILTRNGLSWKLSNIILPVSE</sequence>
<keyword evidence="3" id="KW-1185">Reference proteome</keyword>
<dbReference type="InterPro" id="IPR021330">
    <property type="entry name" value="DUF2939"/>
</dbReference>
<evidence type="ECO:0008006" key="4">
    <source>
        <dbReference type="Google" id="ProtNLM"/>
    </source>
</evidence>
<dbReference type="RefSeq" id="WP_175476362.1">
    <property type="nucleotide sequence ID" value="NZ_FOBS01000005.1"/>
</dbReference>
<dbReference type="EMBL" id="FOBS01000005">
    <property type="protein sequence ID" value="SEM14555.1"/>
    <property type="molecule type" value="Genomic_DNA"/>
</dbReference>
<dbReference type="AlphaFoldDB" id="A0A1H7W0G1"/>
<evidence type="ECO:0000313" key="2">
    <source>
        <dbReference type="EMBL" id="SEM14555.1"/>
    </source>
</evidence>
<protein>
    <recommendedName>
        <fullName evidence="4">DUF2939 domain-containing protein</fullName>
    </recommendedName>
</protein>
<reference evidence="2 3" key="1">
    <citation type="submission" date="2016-10" db="EMBL/GenBank/DDBJ databases">
        <authorList>
            <person name="de Groot N.N."/>
        </authorList>
    </citation>
    <scope>NUCLEOTIDE SEQUENCE [LARGE SCALE GENOMIC DNA]</scope>
    <source>
        <strain evidence="2 3">DSM 8423</strain>
    </source>
</reference>
<dbReference type="Proteomes" id="UP000198744">
    <property type="component" value="Unassembled WGS sequence"/>
</dbReference>
<proteinExistence type="predicted"/>
<evidence type="ECO:0000313" key="3">
    <source>
        <dbReference type="Proteomes" id="UP000198744"/>
    </source>
</evidence>